<keyword evidence="1" id="KW-0472">Membrane</keyword>
<name>A0A6A6XJP8_9PLEO</name>
<keyword evidence="1" id="KW-0812">Transmembrane</keyword>
<dbReference type="Proteomes" id="UP000799757">
    <property type="component" value="Unassembled WGS sequence"/>
</dbReference>
<keyword evidence="1" id="KW-1133">Transmembrane helix</keyword>
<evidence type="ECO:0000313" key="3">
    <source>
        <dbReference type="Proteomes" id="UP000799757"/>
    </source>
</evidence>
<evidence type="ECO:0000313" key="2">
    <source>
        <dbReference type="EMBL" id="KAF2796398.1"/>
    </source>
</evidence>
<feature type="transmembrane region" description="Helical" evidence="1">
    <location>
        <begin position="16"/>
        <end position="35"/>
    </location>
</feature>
<evidence type="ECO:0000256" key="1">
    <source>
        <dbReference type="SAM" id="Phobius"/>
    </source>
</evidence>
<protein>
    <submittedName>
        <fullName evidence="2">Uncharacterized protein</fullName>
    </submittedName>
</protein>
<dbReference type="AlphaFoldDB" id="A0A6A6XJP8"/>
<keyword evidence="3" id="KW-1185">Reference proteome</keyword>
<dbReference type="EMBL" id="MU001832">
    <property type="protein sequence ID" value="KAF2796398.1"/>
    <property type="molecule type" value="Genomic_DNA"/>
</dbReference>
<proteinExistence type="predicted"/>
<accession>A0A6A6XJP8</accession>
<organism evidence="2 3">
    <name type="scientific">Melanomma pulvis-pyrius CBS 109.77</name>
    <dbReference type="NCBI Taxonomy" id="1314802"/>
    <lineage>
        <taxon>Eukaryota</taxon>
        <taxon>Fungi</taxon>
        <taxon>Dikarya</taxon>
        <taxon>Ascomycota</taxon>
        <taxon>Pezizomycotina</taxon>
        <taxon>Dothideomycetes</taxon>
        <taxon>Pleosporomycetidae</taxon>
        <taxon>Pleosporales</taxon>
        <taxon>Melanommataceae</taxon>
        <taxon>Melanomma</taxon>
    </lineage>
</organism>
<gene>
    <name evidence="2" type="ORF">K505DRAFT_163274</name>
</gene>
<reference evidence="2" key="1">
    <citation type="journal article" date="2020" name="Stud. Mycol.">
        <title>101 Dothideomycetes genomes: a test case for predicting lifestyles and emergence of pathogens.</title>
        <authorList>
            <person name="Haridas S."/>
            <person name="Albert R."/>
            <person name="Binder M."/>
            <person name="Bloem J."/>
            <person name="Labutti K."/>
            <person name="Salamov A."/>
            <person name="Andreopoulos B."/>
            <person name="Baker S."/>
            <person name="Barry K."/>
            <person name="Bills G."/>
            <person name="Bluhm B."/>
            <person name="Cannon C."/>
            <person name="Castanera R."/>
            <person name="Culley D."/>
            <person name="Daum C."/>
            <person name="Ezra D."/>
            <person name="Gonzalez J."/>
            <person name="Henrissat B."/>
            <person name="Kuo A."/>
            <person name="Liang C."/>
            <person name="Lipzen A."/>
            <person name="Lutzoni F."/>
            <person name="Magnuson J."/>
            <person name="Mondo S."/>
            <person name="Nolan M."/>
            <person name="Ohm R."/>
            <person name="Pangilinan J."/>
            <person name="Park H.-J."/>
            <person name="Ramirez L."/>
            <person name="Alfaro M."/>
            <person name="Sun H."/>
            <person name="Tritt A."/>
            <person name="Yoshinaga Y."/>
            <person name="Zwiers L.-H."/>
            <person name="Turgeon B."/>
            <person name="Goodwin S."/>
            <person name="Spatafora J."/>
            <person name="Crous P."/>
            <person name="Grigoriev I."/>
        </authorList>
    </citation>
    <scope>NUCLEOTIDE SEQUENCE</scope>
    <source>
        <strain evidence="2">CBS 109.77</strain>
    </source>
</reference>
<sequence length="52" mass="5566">MLKLGAAGVLFKVGRSVQWAVVGLWCCVGVVVYLARNQSRRLRGGPKCASTC</sequence>